<dbReference type="Gene3D" id="3.40.5.10">
    <property type="entry name" value="Ribosomal protein L9, N-terminal domain"/>
    <property type="match status" value="1"/>
</dbReference>
<proteinExistence type="inferred from homology"/>
<dbReference type="Gene3D" id="3.10.430.100">
    <property type="entry name" value="Ribosomal protein L9, C-terminal domain"/>
    <property type="match status" value="1"/>
</dbReference>
<dbReference type="InterPro" id="IPR020069">
    <property type="entry name" value="Ribosomal_bL9_C"/>
</dbReference>
<evidence type="ECO:0000256" key="1">
    <source>
        <dbReference type="ARBA" id="ARBA00010605"/>
    </source>
</evidence>
<comment type="caution">
    <text evidence="9">The sequence shown here is derived from an EMBL/GenBank/DDBJ whole genome shotgun (WGS) entry which is preliminary data.</text>
</comment>
<dbReference type="SUPFAM" id="SSF55653">
    <property type="entry name" value="Ribosomal protein L9 C-domain"/>
    <property type="match status" value="1"/>
</dbReference>
<comment type="similarity">
    <text evidence="1">Belongs to the bacterial ribosomal protein bL9 family.</text>
</comment>
<feature type="domain" description="Ribosomal protein L9" evidence="7">
    <location>
        <begin position="39"/>
        <end position="76"/>
    </location>
</feature>
<dbReference type="InterPro" id="IPR009027">
    <property type="entry name" value="Ribosomal_bL9/RNase_H1_N"/>
</dbReference>
<evidence type="ECO:0000256" key="4">
    <source>
        <dbReference type="ARBA" id="ARBA00022980"/>
    </source>
</evidence>
<dbReference type="InterPro" id="IPR036791">
    <property type="entry name" value="Ribosomal_bL9_C_sf"/>
</dbReference>
<gene>
    <name evidence="9" type="ORF">IWQ62_003402</name>
</gene>
<keyword evidence="10" id="KW-1185">Reference proteome</keyword>
<evidence type="ECO:0000313" key="10">
    <source>
        <dbReference type="Proteomes" id="UP001150925"/>
    </source>
</evidence>
<name>A0A9W8E1P2_9FUNG</name>
<dbReference type="Proteomes" id="UP001150925">
    <property type="component" value="Unassembled WGS sequence"/>
</dbReference>
<feature type="domain" description="Large ribosomal subunit protein bL9 C-terminal" evidence="8">
    <location>
        <begin position="132"/>
        <end position="201"/>
    </location>
</feature>
<dbReference type="Pfam" id="PF01281">
    <property type="entry name" value="Ribosomal_L9_N"/>
    <property type="match status" value="1"/>
</dbReference>
<dbReference type="PANTHER" id="PTHR21368">
    <property type="entry name" value="50S RIBOSOMAL PROTEIN L9"/>
    <property type="match status" value="1"/>
</dbReference>
<keyword evidence="4" id="KW-0689">Ribosomal protein</keyword>
<dbReference type="InterPro" id="IPR000244">
    <property type="entry name" value="Ribosomal_bL9"/>
</dbReference>
<dbReference type="OrthoDB" id="5555409at2759"/>
<evidence type="ECO:0000256" key="5">
    <source>
        <dbReference type="ARBA" id="ARBA00023274"/>
    </source>
</evidence>
<dbReference type="EMBL" id="JANBPY010000907">
    <property type="protein sequence ID" value="KAJ1962832.1"/>
    <property type="molecule type" value="Genomic_DNA"/>
</dbReference>
<evidence type="ECO:0000259" key="7">
    <source>
        <dbReference type="Pfam" id="PF01281"/>
    </source>
</evidence>
<organism evidence="9 10">
    <name type="scientific">Dispira parvispora</name>
    <dbReference type="NCBI Taxonomy" id="1520584"/>
    <lineage>
        <taxon>Eukaryota</taxon>
        <taxon>Fungi</taxon>
        <taxon>Fungi incertae sedis</taxon>
        <taxon>Zoopagomycota</taxon>
        <taxon>Kickxellomycotina</taxon>
        <taxon>Dimargaritomycetes</taxon>
        <taxon>Dimargaritales</taxon>
        <taxon>Dimargaritaceae</taxon>
        <taxon>Dispira</taxon>
    </lineage>
</organism>
<dbReference type="InterPro" id="IPR036935">
    <property type="entry name" value="Ribosomal_bL9_N_sf"/>
</dbReference>
<keyword evidence="5" id="KW-0687">Ribonucleoprotein</keyword>
<evidence type="ECO:0000313" key="9">
    <source>
        <dbReference type="EMBL" id="KAJ1962832.1"/>
    </source>
</evidence>
<dbReference type="InterPro" id="IPR020070">
    <property type="entry name" value="Ribosomal_bL9_N"/>
</dbReference>
<dbReference type="GO" id="GO:0003735">
    <property type="term" value="F:structural constituent of ribosome"/>
    <property type="evidence" value="ECO:0007669"/>
    <property type="project" value="InterPro"/>
</dbReference>
<accession>A0A9W8E1P2</accession>
<dbReference type="GO" id="GO:0019843">
    <property type="term" value="F:rRNA binding"/>
    <property type="evidence" value="ECO:0007669"/>
    <property type="project" value="UniProtKB-KW"/>
</dbReference>
<keyword evidence="3" id="KW-0694">RNA-binding</keyword>
<evidence type="ECO:0000256" key="2">
    <source>
        <dbReference type="ARBA" id="ARBA00022730"/>
    </source>
</evidence>
<dbReference type="GO" id="GO:0006412">
    <property type="term" value="P:translation"/>
    <property type="evidence" value="ECO:0007669"/>
    <property type="project" value="InterPro"/>
</dbReference>
<protein>
    <recommendedName>
        <fullName evidence="6">50S ribosomal protein L9, chloroplastic</fullName>
    </recommendedName>
</protein>
<evidence type="ECO:0000259" key="8">
    <source>
        <dbReference type="Pfam" id="PF03948"/>
    </source>
</evidence>
<reference evidence="9" key="1">
    <citation type="submission" date="2022-07" db="EMBL/GenBank/DDBJ databases">
        <title>Phylogenomic reconstructions and comparative analyses of Kickxellomycotina fungi.</title>
        <authorList>
            <person name="Reynolds N.K."/>
            <person name="Stajich J.E."/>
            <person name="Barry K."/>
            <person name="Grigoriev I.V."/>
            <person name="Crous P."/>
            <person name="Smith M.E."/>
        </authorList>
    </citation>
    <scope>NUCLEOTIDE SEQUENCE</scope>
    <source>
        <strain evidence="9">RSA 1196</strain>
    </source>
</reference>
<dbReference type="GO" id="GO:1990904">
    <property type="term" value="C:ribonucleoprotein complex"/>
    <property type="evidence" value="ECO:0007669"/>
    <property type="project" value="UniProtKB-KW"/>
</dbReference>
<evidence type="ECO:0000256" key="6">
    <source>
        <dbReference type="ARBA" id="ARBA00035427"/>
    </source>
</evidence>
<sequence length="210" mass="23489">MLNPQHMRVSLRKGLLSANLWSGGLVHHQRVLYSTRRLPVTLLNNQPGLGKAGEVVYVKPGHMRNVLYPKGMADYVLRYNGPRNRQAESEAAAIRAREEAIKSGVLDPSVQPELYMLLKSQADAIQTITHIEFIRTTVKANDDTIFGSISPEDVLAVLRDQYQVELDKGSIEMPRIKTLGEHKCKVIIPHMGEFALHVVVKAPLVEPVKQ</sequence>
<dbReference type="SUPFAM" id="SSF55658">
    <property type="entry name" value="L9 N-domain-like"/>
    <property type="match status" value="1"/>
</dbReference>
<keyword evidence="2" id="KW-0699">rRNA-binding</keyword>
<dbReference type="AlphaFoldDB" id="A0A9W8E1P2"/>
<dbReference type="GO" id="GO:0005840">
    <property type="term" value="C:ribosome"/>
    <property type="evidence" value="ECO:0007669"/>
    <property type="project" value="UniProtKB-KW"/>
</dbReference>
<dbReference type="Pfam" id="PF03948">
    <property type="entry name" value="Ribosomal_L9_C"/>
    <property type="match status" value="1"/>
</dbReference>
<evidence type="ECO:0000256" key="3">
    <source>
        <dbReference type="ARBA" id="ARBA00022884"/>
    </source>
</evidence>